<proteinExistence type="predicted"/>
<keyword evidence="2" id="KW-0503">Monooxygenase</keyword>
<name>A0A543FFF3_9NOCA</name>
<feature type="domain" description="ABM" evidence="1">
    <location>
        <begin position="3"/>
        <end position="94"/>
    </location>
</feature>
<organism evidence="2 3">
    <name type="scientific">Nocardia bhagyanarayanae</name>
    <dbReference type="NCBI Taxonomy" id="1215925"/>
    <lineage>
        <taxon>Bacteria</taxon>
        <taxon>Bacillati</taxon>
        <taxon>Actinomycetota</taxon>
        <taxon>Actinomycetes</taxon>
        <taxon>Mycobacteriales</taxon>
        <taxon>Nocardiaceae</taxon>
        <taxon>Nocardia</taxon>
    </lineage>
</organism>
<dbReference type="InterPro" id="IPR011008">
    <property type="entry name" value="Dimeric_a/b-barrel"/>
</dbReference>
<reference evidence="2 3" key="1">
    <citation type="submission" date="2019-06" db="EMBL/GenBank/DDBJ databases">
        <title>Sequencing the genomes of 1000 actinobacteria strains.</title>
        <authorList>
            <person name="Klenk H.-P."/>
        </authorList>
    </citation>
    <scope>NUCLEOTIDE SEQUENCE [LARGE SCALE GENOMIC DNA]</scope>
    <source>
        <strain evidence="2 3">DSM 103495</strain>
    </source>
</reference>
<dbReference type="PROSITE" id="PS51725">
    <property type="entry name" value="ABM"/>
    <property type="match status" value="1"/>
</dbReference>
<sequence>MAIQVTIDMAAKEGRFDDLREWFVKNLPGTRGFPGNISVEVARNQDEPARILFVEKWDKRSDFEAYLAWRDESGVIAELVEMLDGEIIFRYHDFLGV</sequence>
<keyword evidence="3" id="KW-1185">Reference proteome</keyword>
<protein>
    <submittedName>
        <fullName evidence="2">Quinol monooxygenase YgiN</fullName>
    </submittedName>
</protein>
<dbReference type="AlphaFoldDB" id="A0A543FFF3"/>
<dbReference type="GO" id="GO:0004497">
    <property type="term" value="F:monooxygenase activity"/>
    <property type="evidence" value="ECO:0007669"/>
    <property type="project" value="UniProtKB-KW"/>
</dbReference>
<dbReference type="Gene3D" id="3.30.70.100">
    <property type="match status" value="1"/>
</dbReference>
<dbReference type="InterPro" id="IPR007138">
    <property type="entry name" value="ABM_dom"/>
</dbReference>
<gene>
    <name evidence="2" type="ORF">FB390_4288</name>
</gene>
<dbReference type="SUPFAM" id="SSF54909">
    <property type="entry name" value="Dimeric alpha+beta barrel"/>
    <property type="match status" value="1"/>
</dbReference>
<keyword evidence="2" id="KW-0560">Oxidoreductase</keyword>
<evidence type="ECO:0000313" key="3">
    <source>
        <dbReference type="Proteomes" id="UP000316331"/>
    </source>
</evidence>
<evidence type="ECO:0000259" key="1">
    <source>
        <dbReference type="PROSITE" id="PS51725"/>
    </source>
</evidence>
<comment type="caution">
    <text evidence="2">The sequence shown here is derived from an EMBL/GenBank/DDBJ whole genome shotgun (WGS) entry which is preliminary data.</text>
</comment>
<dbReference type="Proteomes" id="UP000316331">
    <property type="component" value="Unassembled WGS sequence"/>
</dbReference>
<evidence type="ECO:0000313" key="2">
    <source>
        <dbReference type="EMBL" id="TQM32595.1"/>
    </source>
</evidence>
<dbReference type="EMBL" id="VFPG01000001">
    <property type="protein sequence ID" value="TQM32595.1"/>
    <property type="molecule type" value="Genomic_DNA"/>
</dbReference>
<accession>A0A543FFF3</accession>
<dbReference type="Pfam" id="PF03992">
    <property type="entry name" value="ABM"/>
    <property type="match status" value="1"/>
</dbReference>